<evidence type="ECO:0000313" key="5">
    <source>
        <dbReference type="Proteomes" id="UP001181355"/>
    </source>
</evidence>
<dbReference type="InterPro" id="IPR000182">
    <property type="entry name" value="GNAT_dom"/>
</dbReference>
<gene>
    <name evidence="4" type="ORF">RF679_07310</name>
</gene>
<dbReference type="Proteomes" id="UP001181355">
    <property type="component" value="Chromosome"/>
</dbReference>
<keyword evidence="2" id="KW-0012">Acyltransferase</keyword>
<dbReference type="SUPFAM" id="SSF55729">
    <property type="entry name" value="Acyl-CoA N-acyltransferases (Nat)"/>
    <property type="match status" value="1"/>
</dbReference>
<dbReference type="EMBL" id="CP133720">
    <property type="protein sequence ID" value="WMW82085.1"/>
    <property type="molecule type" value="Genomic_DNA"/>
</dbReference>
<proteinExistence type="predicted"/>
<dbReference type="RefSeq" id="WP_309483562.1">
    <property type="nucleotide sequence ID" value="NZ_CP133720.1"/>
</dbReference>
<evidence type="ECO:0000313" key="4">
    <source>
        <dbReference type="EMBL" id="WMW82085.1"/>
    </source>
</evidence>
<evidence type="ECO:0000256" key="2">
    <source>
        <dbReference type="ARBA" id="ARBA00023315"/>
    </source>
</evidence>
<evidence type="ECO:0000259" key="3">
    <source>
        <dbReference type="PROSITE" id="PS51186"/>
    </source>
</evidence>
<organism evidence="4 5">
    <name type="scientific">Undibacterium cyanobacteriorum</name>
    <dbReference type="NCBI Taxonomy" id="3073561"/>
    <lineage>
        <taxon>Bacteria</taxon>
        <taxon>Pseudomonadati</taxon>
        <taxon>Pseudomonadota</taxon>
        <taxon>Betaproteobacteria</taxon>
        <taxon>Burkholderiales</taxon>
        <taxon>Oxalobacteraceae</taxon>
        <taxon>Undibacterium</taxon>
    </lineage>
</organism>
<dbReference type="InterPro" id="IPR016181">
    <property type="entry name" value="Acyl_CoA_acyltransferase"/>
</dbReference>
<keyword evidence="5" id="KW-1185">Reference proteome</keyword>
<name>A0ABY9RLJ0_9BURK</name>
<dbReference type="PANTHER" id="PTHR43877:SF5">
    <property type="entry name" value="BLL8307 PROTEIN"/>
    <property type="match status" value="1"/>
</dbReference>
<dbReference type="Gene3D" id="3.40.630.30">
    <property type="match status" value="1"/>
</dbReference>
<dbReference type="PANTHER" id="PTHR43877">
    <property type="entry name" value="AMINOALKYLPHOSPHONATE N-ACETYLTRANSFERASE-RELATED-RELATED"/>
    <property type="match status" value="1"/>
</dbReference>
<reference evidence="4" key="1">
    <citation type="submission" date="2023-09" db="EMBL/GenBank/DDBJ databases">
        <title>Undibacterium sp. 20NA77.5 isolated from freshwater.</title>
        <authorList>
            <person name="Le V."/>
            <person name="Ko S.-R."/>
            <person name="Ahn C.-Y."/>
            <person name="Oh H.-M."/>
        </authorList>
    </citation>
    <scope>NUCLEOTIDE SEQUENCE</scope>
    <source>
        <strain evidence="4">20NA77.5</strain>
    </source>
</reference>
<evidence type="ECO:0000256" key="1">
    <source>
        <dbReference type="ARBA" id="ARBA00022679"/>
    </source>
</evidence>
<protein>
    <submittedName>
        <fullName evidence="4">GNAT family N-acetyltransferase</fullName>
    </submittedName>
</protein>
<dbReference type="Pfam" id="PF00583">
    <property type="entry name" value="Acetyltransf_1"/>
    <property type="match status" value="1"/>
</dbReference>
<keyword evidence="1" id="KW-0808">Transferase</keyword>
<sequence length="151" mass="16839">MDIRLDDLSDPRMIALIELHTTNMASISPPESCHALAIDALRSPKIRLWGAWDGEELMGCGALKELDPEHAEIKSMRTAEKYLKQGVAAALLDHLIAEARQSGYRRLSLETGTQAEFKPAEMLYRKFGFEVCGPFADYVLGPLSLFMTRSL</sequence>
<dbReference type="CDD" id="cd04301">
    <property type="entry name" value="NAT_SF"/>
    <property type="match status" value="1"/>
</dbReference>
<dbReference type="InterPro" id="IPR050832">
    <property type="entry name" value="Bact_Acetyltransf"/>
</dbReference>
<feature type="domain" description="N-acetyltransferase" evidence="3">
    <location>
        <begin position="3"/>
        <end position="151"/>
    </location>
</feature>
<dbReference type="PROSITE" id="PS51186">
    <property type="entry name" value="GNAT"/>
    <property type="match status" value="1"/>
</dbReference>
<accession>A0ABY9RLJ0</accession>